<feature type="signal peptide" evidence="3">
    <location>
        <begin position="1"/>
        <end position="19"/>
    </location>
</feature>
<dbReference type="GO" id="GO:0004674">
    <property type="term" value="F:protein serine/threonine kinase activity"/>
    <property type="evidence" value="ECO:0007669"/>
    <property type="project" value="TreeGrafter"/>
</dbReference>
<dbReference type="AlphaFoldDB" id="A0A2J7ZRL7"/>
<evidence type="ECO:0000313" key="5">
    <source>
        <dbReference type="EMBL" id="PNH02880.1"/>
    </source>
</evidence>
<protein>
    <submittedName>
        <fullName evidence="5">Putative serine/threonine-protein kinase</fullName>
    </submittedName>
</protein>
<gene>
    <name evidence="5" type="ORF">TSOC_011111</name>
</gene>
<keyword evidence="5" id="KW-0808">Transferase</keyword>
<feature type="chain" id="PRO_5014327306" evidence="3">
    <location>
        <begin position="20"/>
        <end position="929"/>
    </location>
</feature>
<dbReference type="PROSITE" id="PS50011">
    <property type="entry name" value="PROTEIN_KINASE_DOM"/>
    <property type="match status" value="1"/>
</dbReference>
<dbReference type="Pfam" id="PF00069">
    <property type="entry name" value="Pkinase"/>
    <property type="match status" value="1"/>
</dbReference>
<dbReference type="SUPFAM" id="SSF56112">
    <property type="entry name" value="Protein kinase-like (PK-like)"/>
    <property type="match status" value="1"/>
</dbReference>
<dbReference type="GO" id="GO:0005524">
    <property type="term" value="F:ATP binding"/>
    <property type="evidence" value="ECO:0007669"/>
    <property type="project" value="InterPro"/>
</dbReference>
<feature type="coiled-coil region" evidence="1">
    <location>
        <begin position="639"/>
        <end position="666"/>
    </location>
</feature>
<keyword evidence="6" id="KW-1185">Reference proteome</keyword>
<dbReference type="Proteomes" id="UP000236333">
    <property type="component" value="Unassembled WGS sequence"/>
</dbReference>
<dbReference type="EMBL" id="PGGS01000582">
    <property type="protein sequence ID" value="PNH02880.1"/>
    <property type="molecule type" value="Genomic_DNA"/>
</dbReference>
<evidence type="ECO:0000259" key="4">
    <source>
        <dbReference type="PROSITE" id="PS50011"/>
    </source>
</evidence>
<evidence type="ECO:0000256" key="2">
    <source>
        <dbReference type="SAM" id="MobiDB-lite"/>
    </source>
</evidence>
<name>A0A2J7ZRL7_9CHLO</name>
<keyword evidence="1" id="KW-0175">Coiled coil</keyword>
<accession>A0A2J7ZRL7</accession>
<feature type="domain" description="Protein kinase" evidence="4">
    <location>
        <begin position="527"/>
        <end position="904"/>
    </location>
</feature>
<organism evidence="5 6">
    <name type="scientific">Tetrabaena socialis</name>
    <dbReference type="NCBI Taxonomy" id="47790"/>
    <lineage>
        <taxon>Eukaryota</taxon>
        <taxon>Viridiplantae</taxon>
        <taxon>Chlorophyta</taxon>
        <taxon>core chlorophytes</taxon>
        <taxon>Chlorophyceae</taxon>
        <taxon>CS clade</taxon>
        <taxon>Chlamydomonadales</taxon>
        <taxon>Tetrabaenaceae</taxon>
        <taxon>Tetrabaena</taxon>
    </lineage>
</organism>
<keyword evidence="5" id="KW-0418">Kinase</keyword>
<dbReference type="Gene3D" id="1.10.510.10">
    <property type="entry name" value="Transferase(Phosphotransferase) domain 1"/>
    <property type="match status" value="1"/>
</dbReference>
<dbReference type="InterPro" id="IPR011009">
    <property type="entry name" value="Kinase-like_dom_sf"/>
</dbReference>
<dbReference type="PANTHER" id="PTHR44329">
    <property type="entry name" value="SERINE/THREONINE-PROTEIN KINASE TNNI3K-RELATED"/>
    <property type="match status" value="1"/>
</dbReference>
<sequence length="929" mass="96998">MARPLRLAFCAALLACGCAQPVWPRFLDVPGLICSDGRALSAALADPSVTTVLLPDDCVLRDSDFSGFALPLVLRRNFTIMGSASRPVTLDLGFVGHKVRLAGGVVLTFCRVALLNYRTGSVAQAPGFDLLAPGEADDPVALVRLQECVMSYRLCFPVELMRQYFERFARPPEIPGQQAAMMPVPLPTAASCSNRTGAPLVERCSLLTGLYIDSAIHGADVQPDGRTVDNRYLVHITDTYAPCDAVLTDDCMIRFGPLGCFLYAQSQWSPPPPPLTPLAPAPAPASAVASDYNSSTAVGDPQAAGGGGSSSSLAIMLGCVIGGTLLLLLLLLAAAAVVHTVRRQGGPEGWRAALAQRLCGARAEACGSPPSCKPAGDVDDKIQAGNADVLMVQAARAEGASWSKGALGRGLTTLLPVEAPAVTDMTPKHAGLRMDAWLMHDPGTTGSNTSTTGREDGGDGGGKTAVRAGPLEPALELVGTAAEGPAGAEDGGVATAGAGGSAAAAASVDATGVAGAGMGGEGGNVVTLLPIVLGKGACGRVHVGMYKGERVAVKLINDAAFEYSGPAPRQQLVQAGLQTCGAEAAPPPPLQQEQRGGDGATAACGAPGEALLLSATLTHLFAGLSSNSDQQSGITGVAVSEVRELLDQQQQRLKEQQQRQQRQADLVGLLTQEVEVLGRCEHPNILRLLAACLTPPRVCLVMELMETSLEHMVFGTPGKLLPLPTVLHIAVQIVQGLAYLHPSIMHRVGASLATRMSPSPPHALQPANVLISDAHTPRPVVKLADFGLARIRSATLPTQTPEAGTPAYIAPEAYDLDNTVVTHKADMFSLGTVLWVMLTGKQPWKDHTIVAIACKVLLQGARLPLDQLPSQRCPPKLRKLIQQCWEADPLRRPAAAEALKALFLTQQQVDLWTDPSHGSDRCAAADVVY</sequence>
<dbReference type="InterPro" id="IPR000719">
    <property type="entry name" value="Prot_kinase_dom"/>
</dbReference>
<reference evidence="5 6" key="1">
    <citation type="journal article" date="2017" name="Mol. Biol. Evol.">
        <title>The 4-celled Tetrabaena socialis nuclear genome reveals the essential components for genetic control of cell number at the origin of multicellularity in the volvocine lineage.</title>
        <authorList>
            <person name="Featherston J."/>
            <person name="Arakaki Y."/>
            <person name="Hanschen E.R."/>
            <person name="Ferris P.J."/>
            <person name="Michod R.E."/>
            <person name="Olson B.J.S.C."/>
            <person name="Nozaki H."/>
            <person name="Durand P.M."/>
        </authorList>
    </citation>
    <scope>NUCLEOTIDE SEQUENCE [LARGE SCALE GENOMIC DNA]</scope>
    <source>
        <strain evidence="5 6">NIES-571</strain>
    </source>
</reference>
<proteinExistence type="predicted"/>
<dbReference type="PANTHER" id="PTHR44329:SF214">
    <property type="entry name" value="PROTEIN KINASE DOMAIN-CONTAINING PROTEIN"/>
    <property type="match status" value="1"/>
</dbReference>
<dbReference type="PROSITE" id="PS51257">
    <property type="entry name" value="PROKAR_LIPOPROTEIN"/>
    <property type="match status" value="1"/>
</dbReference>
<comment type="caution">
    <text evidence="5">The sequence shown here is derived from an EMBL/GenBank/DDBJ whole genome shotgun (WGS) entry which is preliminary data.</text>
</comment>
<dbReference type="InterPro" id="IPR051681">
    <property type="entry name" value="Ser/Thr_Kinases-Pseudokinases"/>
</dbReference>
<evidence type="ECO:0000256" key="3">
    <source>
        <dbReference type="SAM" id="SignalP"/>
    </source>
</evidence>
<keyword evidence="3" id="KW-0732">Signal</keyword>
<dbReference type="OrthoDB" id="339325at2759"/>
<feature type="compositionally biased region" description="Low complexity" evidence="2">
    <location>
        <begin position="443"/>
        <end position="452"/>
    </location>
</feature>
<evidence type="ECO:0000313" key="6">
    <source>
        <dbReference type="Proteomes" id="UP000236333"/>
    </source>
</evidence>
<feature type="region of interest" description="Disordered" evidence="2">
    <location>
        <begin position="441"/>
        <end position="467"/>
    </location>
</feature>
<evidence type="ECO:0000256" key="1">
    <source>
        <dbReference type="SAM" id="Coils"/>
    </source>
</evidence>